<keyword evidence="2" id="KW-1185">Reference proteome</keyword>
<evidence type="ECO:0000313" key="1">
    <source>
        <dbReference type="EMBL" id="MEJ8661272.1"/>
    </source>
</evidence>
<name>A0ACC6QS29_9ACTN</name>
<dbReference type="EMBL" id="JBBKAI010000002">
    <property type="protein sequence ID" value="MEJ8661272.1"/>
    <property type="molecule type" value="Genomic_DNA"/>
</dbReference>
<comment type="caution">
    <text evidence="1">The sequence shown here is derived from an EMBL/GenBank/DDBJ whole genome shotgun (WGS) entry which is preliminary data.</text>
</comment>
<accession>A0ACC6QS29</accession>
<reference evidence="1" key="1">
    <citation type="submission" date="2024-03" db="EMBL/GenBank/DDBJ databases">
        <title>Novel Streptomyces species of biotechnological and ecological value are a feature of Machair soil.</title>
        <authorList>
            <person name="Prole J.R."/>
            <person name="Goodfellow M."/>
            <person name="Allenby N."/>
            <person name="Ward A.C."/>
        </authorList>
    </citation>
    <scope>NUCLEOTIDE SEQUENCE</scope>
    <source>
        <strain evidence="1">MS1.AVA.4</strain>
    </source>
</reference>
<organism evidence="1 2">
    <name type="scientific">Streptomyces pratisoli</name>
    <dbReference type="NCBI Taxonomy" id="3139917"/>
    <lineage>
        <taxon>Bacteria</taxon>
        <taxon>Bacillati</taxon>
        <taxon>Actinomycetota</taxon>
        <taxon>Actinomycetes</taxon>
        <taxon>Kitasatosporales</taxon>
        <taxon>Streptomycetaceae</taxon>
        <taxon>Streptomyces</taxon>
    </lineage>
</organism>
<evidence type="ECO:0000313" key="2">
    <source>
        <dbReference type="Proteomes" id="UP001375539"/>
    </source>
</evidence>
<proteinExistence type="predicted"/>
<dbReference type="Proteomes" id="UP001375539">
    <property type="component" value="Unassembled WGS sequence"/>
</dbReference>
<sequence>MSTAGEPVRTSEQVRVMAEELDRGAERCKDPEHRARLRRRAEQLRREYDGGDGDDGAPDAPAPSRQDQQQHHRRHGPPRGPHGPGPDRPRGA</sequence>
<protein>
    <submittedName>
        <fullName evidence="1">DUF6381 family protein</fullName>
    </submittedName>
</protein>
<gene>
    <name evidence="1" type="ORF">WKI58_33010</name>
</gene>